<organism evidence="10 11">
    <name type="scientific">Datura stramonium</name>
    <name type="common">Jimsonweed</name>
    <name type="synonym">Common thornapple</name>
    <dbReference type="NCBI Taxonomy" id="4076"/>
    <lineage>
        <taxon>Eukaryota</taxon>
        <taxon>Viridiplantae</taxon>
        <taxon>Streptophyta</taxon>
        <taxon>Embryophyta</taxon>
        <taxon>Tracheophyta</taxon>
        <taxon>Spermatophyta</taxon>
        <taxon>Magnoliopsida</taxon>
        <taxon>eudicotyledons</taxon>
        <taxon>Gunneridae</taxon>
        <taxon>Pentapetalae</taxon>
        <taxon>asterids</taxon>
        <taxon>lamiids</taxon>
        <taxon>Solanales</taxon>
        <taxon>Solanaceae</taxon>
        <taxon>Solanoideae</taxon>
        <taxon>Datureae</taxon>
        <taxon>Datura</taxon>
    </lineage>
</organism>
<proteinExistence type="predicted"/>
<accession>A0ABS8WVP6</accession>
<dbReference type="InterPro" id="IPR013130">
    <property type="entry name" value="Fe3_Rdtase_TM_dom"/>
</dbReference>
<feature type="domain" description="FAD-binding 8" evidence="8">
    <location>
        <begin position="296"/>
        <end position="341"/>
    </location>
</feature>
<feature type="transmembrane region" description="Helical" evidence="6">
    <location>
        <begin position="24"/>
        <end position="43"/>
    </location>
</feature>
<feature type="transmembrane region" description="Helical" evidence="6">
    <location>
        <begin position="174"/>
        <end position="197"/>
    </location>
</feature>
<dbReference type="InterPro" id="IPR050369">
    <property type="entry name" value="RBOH/FRE"/>
</dbReference>
<dbReference type="SUPFAM" id="SSF52343">
    <property type="entry name" value="Ferredoxin reductase-like, C-terminal NADP-linked domain"/>
    <property type="match status" value="1"/>
</dbReference>
<comment type="caution">
    <text evidence="10">The sequence shown here is derived from an EMBL/GenBank/DDBJ whole genome shotgun (WGS) entry which is preliminary data.</text>
</comment>
<evidence type="ECO:0000313" key="11">
    <source>
        <dbReference type="Proteomes" id="UP000823775"/>
    </source>
</evidence>
<dbReference type="Pfam" id="PF08030">
    <property type="entry name" value="NAD_binding_6"/>
    <property type="match status" value="1"/>
</dbReference>
<feature type="transmembrane region" description="Helical" evidence="6">
    <location>
        <begin position="218"/>
        <end position="241"/>
    </location>
</feature>
<dbReference type="Proteomes" id="UP000823775">
    <property type="component" value="Unassembled WGS sequence"/>
</dbReference>
<comment type="subcellular location">
    <subcellularLocation>
        <location evidence="1">Membrane</location>
        <topology evidence="1">Multi-pass membrane protein</topology>
    </subcellularLocation>
</comment>
<feature type="domain" description="Ferric reductase NAD binding" evidence="9">
    <location>
        <begin position="401"/>
        <end position="449"/>
    </location>
</feature>
<evidence type="ECO:0000259" key="9">
    <source>
        <dbReference type="Pfam" id="PF08030"/>
    </source>
</evidence>
<dbReference type="PANTHER" id="PTHR11972">
    <property type="entry name" value="NADPH OXIDASE"/>
    <property type="match status" value="1"/>
</dbReference>
<evidence type="ECO:0000259" key="8">
    <source>
        <dbReference type="Pfam" id="PF08022"/>
    </source>
</evidence>
<reference evidence="10 11" key="1">
    <citation type="journal article" date="2021" name="BMC Genomics">
        <title>Datura genome reveals duplications of psychoactive alkaloid biosynthetic genes and high mutation rate following tissue culture.</title>
        <authorList>
            <person name="Rajewski A."/>
            <person name="Carter-House D."/>
            <person name="Stajich J."/>
            <person name="Litt A."/>
        </authorList>
    </citation>
    <scope>NUCLEOTIDE SEQUENCE [LARGE SCALE GENOMIC DNA]</scope>
    <source>
        <strain evidence="10">AR-01</strain>
    </source>
</reference>
<keyword evidence="3 6" id="KW-1133">Transmembrane helix</keyword>
<keyword evidence="5 6" id="KW-0472">Membrane</keyword>
<dbReference type="InterPro" id="IPR039261">
    <property type="entry name" value="FNR_nucleotide-bd"/>
</dbReference>
<name>A0ABS8WVP6_DATST</name>
<gene>
    <name evidence="10" type="ORF">HAX54_001697</name>
</gene>
<dbReference type="Pfam" id="PF01794">
    <property type="entry name" value="Ferric_reduct"/>
    <property type="match status" value="1"/>
</dbReference>
<feature type="transmembrane region" description="Helical" evidence="6">
    <location>
        <begin position="132"/>
        <end position="154"/>
    </location>
</feature>
<evidence type="ECO:0000259" key="7">
    <source>
        <dbReference type="Pfam" id="PF01794"/>
    </source>
</evidence>
<evidence type="ECO:0000256" key="5">
    <source>
        <dbReference type="ARBA" id="ARBA00023136"/>
    </source>
</evidence>
<protein>
    <recommendedName>
        <fullName evidence="12">FAD-binding FR-type domain-containing protein</fullName>
    </recommendedName>
</protein>
<dbReference type="Gene3D" id="3.40.50.80">
    <property type="entry name" value="Nucleotide-binding domain of ferredoxin-NADP reductase (FNR) module"/>
    <property type="match status" value="1"/>
</dbReference>
<keyword evidence="11" id="KW-1185">Reference proteome</keyword>
<keyword evidence="2 6" id="KW-0812">Transmembrane</keyword>
<evidence type="ECO:0000313" key="10">
    <source>
        <dbReference type="EMBL" id="MCE3215288.1"/>
    </source>
</evidence>
<evidence type="ECO:0000256" key="3">
    <source>
        <dbReference type="ARBA" id="ARBA00022989"/>
    </source>
</evidence>
<evidence type="ECO:0000256" key="2">
    <source>
        <dbReference type="ARBA" id="ARBA00022692"/>
    </source>
</evidence>
<evidence type="ECO:0000256" key="6">
    <source>
        <dbReference type="SAM" id="Phobius"/>
    </source>
</evidence>
<feature type="domain" description="Ferric oxidoreductase" evidence="7">
    <location>
        <begin position="181"/>
        <end position="267"/>
    </location>
</feature>
<evidence type="ECO:0000256" key="4">
    <source>
        <dbReference type="ARBA" id="ARBA00023002"/>
    </source>
</evidence>
<evidence type="ECO:0000256" key="1">
    <source>
        <dbReference type="ARBA" id="ARBA00004141"/>
    </source>
</evidence>
<feature type="transmembrane region" description="Helical" evidence="6">
    <location>
        <begin position="73"/>
        <end position="93"/>
    </location>
</feature>
<dbReference type="EMBL" id="JACEIK010010685">
    <property type="protein sequence ID" value="MCE3215288.1"/>
    <property type="molecule type" value="Genomic_DNA"/>
</dbReference>
<dbReference type="InterPro" id="IPR013121">
    <property type="entry name" value="Fe_red_NAD-bd_6"/>
</dbReference>
<dbReference type="Pfam" id="PF08022">
    <property type="entry name" value="FAD_binding_8"/>
    <property type="match status" value="1"/>
</dbReference>
<evidence type="ECO:0008006" key="12">
    <source>
        <dbReference type="Google" id="ProtNLM"/>
    </source>
</evidence>
<dbReference type="InterPro" id="IPR013112">
    <property type="entry name" value="FAD-bd_8"/>
</dbReference>
<dbReference type="PANTHER" id="PTHR11972:SF41">
    <property type="entry name" value="FERRIC REDUCTION OXIDASE 2"/>
    <property type="match status" value="1"/>
</dbReference>
<sequence length="465" mass="51781">MAHTSSSSPSINGTSSMSNDFQKLIMALVIIVTIGYFLLLVLAPTNMYYETWTPKIVAQTANSTYFGAQGRALLMNTFPFLFVAVLGCVYLHLSKKSTHKNINRIEKKQQKLAIWRRPIIMKGLGIVSRIELCFFVMFIALLVWSFASYLHIVFPTLTPESVAKIGEKVWEDKLEYSGLMLGLVGNIGFTFLFVPVTRGSSVLQVFGLTSEASVKYHIWLGHIVMTLFSAHGICYIIYWAATHQLSEMLKWAKTDVSNLAGELSLLSGLSRSNVRLVSSRVLPCETLELNFSKSKVLEPEKLSVVIKSEGSWSKKLYQMISSPVAVDRLNVSVEGPYGPASTHFLRHDLLVMVSGGSGITLSFHNQGANPHKSVNMEGASPMASPNSWFYNADREMESLPQQSLFQSTNLHFGERPDLKRMLFERKESSVGVLVCGPKKMRHEVANICSSGLASNLHFESISFSW</sequence>
<keyword evidence="4" id="KW-0560">Oxidoreductase</keyword>